<reference evidence="2 3" key="1">
    <citation type="submission" date="2020-06" db="EMBL/GenBank/DDBJ databases">
        <title>Schlegella sp. ID0723 isolated from air conditioner.</title>
        <authorList>
            <person name="Kim D.Y."/>
            <person name="Kim D.-U."/>
        </authorList>
    </citation>
    <scope>NUCLEOTIDE SEQUENCE [LARGE SCALE GENOMIC DNA]</scope>
    <source>
        <strain evidence="2 3">ID0723</strain>
    </source>
</reference>
<dbReference type="InterPro" id="IPR005064">
    <property type="entry name" value="BUG"/>
</dbReference>
<sequence>MNGIDRRGALALGLAAGSGFFAGPARAAYPDRLITLIVPYAPGGLGTTFGNFVSEHLSQGLGQRVIVDYKPGANGGLGAAMVAKAPPDGYTLLMAVNSTMAINPNLYEKPGYDPIRDFTPVAMVYTSSNILVVNPKSPFHSVKDVIAAARAQPGKLTYGSSGHGGTPHLSGEMFNLLAKVETTHVPYKGAGPAMIDVMGGQIDMIFGDTSSLPHIAAGKLRGLAVTGARRLGAAPDLPTMEEEGLPGFVVTTWYSLMAPAGTPADAVERIGREVARFLALPAARARMRDIAVDPAEDTSPKYLESVLRSDLAKWRRFIGEKGIRIN</sequence>
<dbReference type="InterPro" id="IPR042100">
    <property type="entry name" value="Bug_dom1"/>
</dbReference>
<dbReference type="AlphaFoldDB" id="A0A7Y6TWG0"/>
<dbReference type="PANTHER" id="PTHR42928">
    <property type="entry name" value="TRICARBOXYLATE-BINDING PROTEIN"/>
    <property type="match status" value="1"/>
</dbReference>
<dbReference type="InterPro" id="IPR006311">
    <property type="entry name" value="TAT_signal"/>
</dbReference>
<protein>
    <submittedName>
        <fullName evidence="2">Tripartite tricarboxylate transporter substrate binding protein</fullName>
    </submittedName>
</protein>
<comment type="similarity">
    <text evidence="1">Belongs to the UPF0065 (bug) family.</text>
</comment>
<organism evidence="2 3">
    <name type="scientific">Piscinibacter koreensis</name>
    <dbReference type="NCBI Taxonomy" id="2742824"/>
    <lineage>
        <taxon>Bacteria</taxon>
        <taxon>Pseudomonadati</taxon>
        <taxon>Pseudomonadota</taxon>
        <taxon>Betaproteobacteria</taxon>
        <taxon>Burkholderiales</taxon>
        <taxon>Sphaerotilaceae</taxon>
        <taxon>Piscinibacter</taxon>
    </lineage>
</organism>
<dbReference type="Pfam" id="PF03401">
    <property type="entry name" value="TctC"/>
    <property type="match status" value="1"/>
</dbReference>
<gene>
    <name evidence="2" type="ORF">HQN59_10000</name>
</gene>
<dbReference type="Proteomes" id="UP000529637">
    <property type="component" value="Unassembled WGS sequence"/>
</dbReference>
<evidence type="ECO:0000256" key="1">
    <source>
        <dbReference type="ARBA" id="ARBA00006987"/>
    </source>
</evidence>
<dbReference type="Gene3D" id="3.40.190.150">
    <property type="entry name" value="Bordetella uptake gene, domain 1"/>
    <property type="match status" value="1"/>
</dbReference>
<evidence type="ECO:0000313" key="2">
    <source>
        <dbReference type="EMBL" id="NUZ06094.1"/>
    </source>
</evidence>
<dbReference type="PROSITE" id="PS51318">
    <property type="entry name" value="TAT"/>
    <property type="match status" value="1"/>
</dbReference>
<comment type="caution">
    <text evidence="2">The sequence shown here is derived from an EMBL/GenBank/DDBJ whole genome shotgun (WGS) entry which is preliminary data.</text>
</comment>
<keyword evidence="3" id="KW-1185">Reference proteome</keyword>
<evidence type="ECO:0000313" key="3">
    <source>
        <dbReference type="Proteomes" id="UP000529637"/>
    </source>
</evidence>
<proteinExistence type="inferred from homology"/>
<dbReference type="PIRSF" id="PIRSF017082">
    <property type="entry name" value="YflP"/>
    <property type="match status" value="1"/>
</dbReference>
<dbReference type="PANTHER" id="PTHR42928:SF5">
    <property type="entry name" value="BLR1237 PROTEIN"/>
    <property type="match status" value="1"/>
</dbReference>
<dbReference type="Gene3D" id="3.40.190.10">
    <property type="entry name" value="Periplasmic binding protein-like II"/>
    <property type="match status" value="1"/>
</dbReference>
<dbReference type="SUPFAM" id="SSF53850">
    <property type="entry name" value="Periplasmic binding protein-like II"/>
    <property type="match status" value="1"/>
</dbReference>
<dbReference type="EMBL" id="JABWMJ010000004">
    <property type="protein sequence ID" value="NUZ06094.1"/>
    <property type="molecule type" value="Genomic_DNA"/>
</dbReference>
<dbReference type="RefSeq" id="WP_176068744.1">
    <property type="nucleotide sequence ID" value="NZ_JABWMJ010000004.1"/>
</dbReference>
<accession>A0A7Y6TWG0</accession>
<dbReference type="CDD" id="cd13578">
    <property type="entry name" value="PBP2_Bug27"/>
    <property type="match status" value="1"/>
</dbReference>
<name>A0A7Y6TWG0_9BURK</name>